<evidence type="ECO:0000313" key="3">
    <source>
        <dbReference type="EMBL" id="AWL70713.1"/>
    </source>
</evidence>
<accession>A0A2V4HJZ6</accession>
<evidence type="ECO:0000313" key="8">
    <source>
        <dbReference type="Proteomes" id="UP000247823"/>
    </source>
</evidence>
<proteinExistence type="predicted"/>
<protein>
    <submittedName>
        <fullName evidence="3">Class I SAM-dependent methyltransferase</fullName>
    </submittedName>
</protein>
<dbReference type="CDD" id="cd02440">
    <property type="entry name" value="AdoMet_MTases"/>
    <property type="match status" value="1"/>
</dbReference>
<keyword evidence="3" id="KW-0489">Methyltransferase</keyword>
<sequence length="307" mass="34914">MEMGMDSFASHKTHSKLACLTETKMLADEIKARLRNSNSLILPLERNLELVDQLTEFELGRFLLHNRGLNGYWTSYIFQHPAGKPAEHVLEDWLLNRSLLCRARERYYRYQTLLAELITQAETLASIPCGVMDDLLDLDYSGHGAVQLTGIDLDPESLYHANEKAKRVGMANRCRFSQQNAWELKEKNAFDVITSNGLNMYESDPDRLVALYRRFFEALKPGGTLLLSFLTPPPEKNAPTGEWDKYETPMADLLQEFAIFGDIIQATYLNFTSEAEIRQQITQAGFTVKDINYSSRGVLPILVAVKP</sequence>
<dbReference type="InterPro" id="IPR029063">
    <property type="entry name" value="SAM-dependent_MTases_sf"/>
</dbReference>
<organism evidence="4 6">
    <name type="scientific">Serratia marcescens</name>
    <dbReference type="NCBI Taxonomy" id="615"/>
    <lineage>
        <taxon>Bacteria</taxon>
        <taxon>Pseudomonadati</taxon>
        <taxon>Pseudomonadota</taxon>
        <taxon>Gammaproteobacteria</taxon>
        <taxon>Enterobacterales</taxon>
        <taxon>Yersiniaceae</taxon>
        <taxon>Serratia</taxon>
    </lineage>
</organism>
<reference evidence="8" key="4">
    <citation type="submission" date="2018-06" db="EMBL/GenBank/DDBJ databases">
        <title>Serratia marcescens genome sequencing and assembly.</title>
        <authorList>
            <person name="Martins R.C."/>
            <person name="Perdigao-Neto L.V."/>
            <person name="Costa S.F."/>
            <person name="Levin A.S.S."/>
        </authorList>
    </citation>
    <scope>NUCLEOTIDE SEQUENCE [LARGE SCALE GENOMIC DNA]</scope>
    <source>
        <strain evidence="8">1283</strain>
    </source>
</reference>
<dbReference type="EMBL" id="LJEX02000001">
    <property type="protein sequence ID" value="OCO91358.1"/>
    <property type="molecule type" value="Genomic_DNA"/>
</dbReference>
<name>A0A2V4HJZ6_SERMA</name>
<reference evidence="4" key="2">
    <citation type="journal article" date="2017" name="PLoS ONE">
        <title>Genomic and phenotypic characterisation of fluoroquinolone resistance mechanisms in Enterobacteriaceae in Durban, South Africa.</title>
        <authorList>
            <person name="Osei Sekyere J."/>
            <person name="Amoako D.G."/>
        </authorList>
    </citation>
    <scope>NUCLEOTIDE SEQUENCE</scope>
    <source>
        <strain evidence="4">945174350</strain>
    </source>
</reference>
<dbReference type="SUPFAM" id="SSF53335">
    <property type="entry name" value="S-adenosyl-L-methionine-dependent methyltransferases"/>
    <property type="match status" value="1"/>
</dbReference>
<evidence type="ECO:0000313" key="4">
    <source>
        <dbReference type="EMBL" id="OCO91358.1"/>
    </source>
</evidence>
<evidence type="ECO:0000256" key="1">
    <source>
        <dbReference type="ARBA" id="ARBA00022691"/>
    </source>
</evidence>
<keyword evidence="8" id="KW-1185">Reference proteome</keyword>
<dbReference type="EMBL" id="CP029449">
    <property type="protein sequence ID" value="AWL70713.1"/>
    <property type="molecule type" value="Genomic_DNA"/>
</dbReference>
<dbReference type="AlphaFoldDB" id="A0A2V4HJZ6"/>
<evidence type="ECO:0000259" key="2">
    <source>
        <dbReference type="Pfam" id="PF13649"/>
    </source>
</evidence>
<dbReference type="Proteomes" id="UP000247823">
    <property type="component" value="Unassembled WGS sequence"/>
</dbReference>
<keyword evidence="1" id="KW-0949">S-adenosyl-L-methionine</keyword>
<reference evidence="5" key="6">
    <citation type="submission" date="2018-06" db="EMBL/GenBank/DDBJ databases">
        <authorList>
            <person name="Martins R.C."/>
            <person name="Perdigao-Neto L.V."/>
            <person name="Costa S.F."/>
            <person name="Levin A.S.S."/>
        </authorList>
    </citation>
    <scope>NUCLEOTIDE SEQUENCE</scope>
    <source>
        <strain evidence="5">1283</strain>
    </source>
</reference>
<gene>
    <name evidence="4" type="ORF">AN695_0200735</name>
    <name evidence="3" type="ORF">DKC05_25210</name>
    <name evidence="5" type="ORF">DMW51_26760</name>
</gene>
<dbReference type="Gene3D" id="3.40.50.150">
    <property type="entry name" value="Vaccinia Virus protein VP39"/>
    <property type="match status" value="1"/>
</dbReference>
<reference evidence="6" key="1">
    <citation type="submission" date="2016-04" db="EMBL/GenBank/DDBJ databases">
        <authorList>
            <person name="Osei Sekyere J."/>
            <person name="Sivertsen A."/>
            <person name="Pedersen A.T."/>
            <person name="Sundsfjord A."/>
        </authorList>
    </citation>
    <scope>NUCLEOTIDE SEQUENCE [LARGE SCALE GENOMIC DNA]</scope>
    <source>
        <strain evidence="6">945174350</strain>
    </source>
</reference>
<evidence type="ECO:0000313" key="7">
    <source>
        <dbReference type="Proteomes" id="UP000245399"/>
    </source>
</evidence>
<dbReference type="EMBL" id="QJQB01000599">
    <property type="protein sequence ID" value="PYA55160.1"/>
    <property type="molecule type" value="Genomic_DNA"/>
</dbReference>
<dbReference type="GO" id="GO:0032259">
    <property type="term" value="P:methylation"/>
    <property type="evidence" value="ECO:0007669"/>
    <property type="project" value="UniProtKB-KW"/>
</dbReference>
<dbReference type="Proteomes" id="UP000050489">
    <property type="component" value="Unassembled WGS sequence"/>
</dbReference>
<dbReference type="InterPro" id="IPR041698">
    <property type="entry name" value="Methyltransf_25"/>
</dbReference>
<dbReference type="Pfam" id="PF13649">
    <property type="entry name" value="Methyltransf_25"/>
    <property type="match status" value="1"/>
</dbReference>
<evidence type="ECO:0000313" key="5">
    <source>
        <dbReference type="EMBL" id="PYA55160.1"/>
    </source>
</evidence>
<reference evidence="3 7" key="3">
    <citation type="submission" date="2018-05" db="EMBL/GenBank/DDBJ databases">
        <title>Klebsiella quasipneumonaiae provides a window into carbapenemase gene transfer, plasmid rearrangements and nosocomial acquisition from the hospital environment.</title>
        <authorList>
            <person name="Mathers A.J."/>
            <person name="Vegesana K."/>
            <person name="Stoesser N."/>
            <person name="Crook D."/>
            <person name="Vaughan A."/>
            <person name="Barry K."/>
            <person name="Parikh H."/>
            <person name="Sebra R."/>
            <person name="Kotay S."/>
            <person name="Walker A.S."/>
            <person name="Sheppard A.E."/>
        </authorList>
    </citation>
    <scope>NUCLEOTIDE SEQUENCE [LARGE SCALE GENOMIC DNA]</scope>
    <source>
        <strain evidence="3 7">CAV1761</strain>
    </source>
</reference>
<feature type="domain" description="Methyltransferase" evidence="2">
    <location>
        <begin position="130"/>
        <end position="223"/>
    </location>
</feature>
<evidence type="ECO:0000313" key="6">
    <source>
        <dbReference type="Proteomes" id="UP000050489"/>
    </source>
</evidence>
<dbReference type="GO" id="GO:0008168">
    <property type="term" value="F:methyltransferase activity"/>
    <property type="evidence" value="ECO:0007669"/>
    <property type="project" value="UniProtKB-KW"/>
</dbReference>
<dbReference type="Proteomes" id="UP000245399">
    <property type="component" value="Chromosome"/>
</dbReference>
<reference evidence="5 8" key="5">
    <citation type="submission" date="2018-06" db="EMBL/GenBank/DDBJ databases">
        <title>Serratia marcescens genome sequencing and assembly.</title>
        <authorList>
            <person name="Martins R.C.R."/>
            <person name="Perdigao-Neto L.V."/>
            <person name="Costa S.F."/>
            <person name="Levin A.S.S."/>
        </authorList>
    </citation>
    <scope>NUCLEOTIDE SEQUENCE [LARGE SCALE GENOMIC DNA]</scope>
    <source>
        <strain evidence="5 8">1283</strain>
    </source>
</reference>
<keyword evidence="3" id="KW-0808">Transferase</keyword>